<dbReference type="OrthoDB" id="9802383at2"/>
<dbReference type="Pfam" id="PF04397">
    <property type="entry name" value="LytTR"/>
    <property type="match status" value="1"/>
</dbReference>
<dbReference type="SMART" id="SM00850">
    <property type="entry name" value="LytTR"/>
    <property type="match status" value="1"/>
</dbReference>
<evidence type="ECO:0000313" key="2">
    <source>
        <dbReference type="EMBL" id="TQR13112.1"/>
    </source>
</evidence>
<evidence type="ECO:0000259" key="1">
    <source>
        <dbReference type="PROSITE" id="PS50930"/>
    </source>
</evidence>
<dbReference type="InterPro" id="IPR046947">
    <property type="entry name" value="LytR-like"/>
</dbReference>
<sequence>MGGKWMEISKDQLKKYAGLLEDWIPKGASIAIALRGEYVYYVAGNQDLQLQRGQKVKEGSIAEIVMQTCCRTEGVVEDKILNVPYYGIAYPIDILGETGALVVILPPNYSLVHQTPYRFLTGKQEEEWRPIPIEKIAYMESLQKKTWFYAGKEPYKTNIPLKELQQRLPESFLRIHRSYIVNVSFIDRIIRDFSSNLLVLLQDGTELPVSQTYTADIRNALGF</sequence>
<protein>
    <submittedName>
        <fullName evidence="2">LytTR family transcriptional regulator</fullName>
    </submittedName>
</protein>
<dbReference type="GO" id="GO:0000156">
    <property type="term" value="F:phosphorelay response regulator activity"/>
    <property type="evidence" value="ECO:0007669"/>
    <property type="project" value="InterPro"/>
</dbReference>
<dbReference type="GO" id="GO:0003677">
    <property type="term" value="F:DNA binding"/>
    <property type="evidence" value="ECO:0007669"/>
    <property type="project" value="InterPro"/>
</dbReference>
<accession>A0A544T6P1</accession>
<gene>
    <name evidence="2" type="ORF">FG382_11320</name>
</gene>
<dbReference type="PANTHER" id="PTHR37299:SF4">
    <property type="entry name" value="TRANSCRIPTIONAL REGULATOR"/>
    <property type="match status" value="1"/>
</dbReference>
<reference evidence="2 3" key="1">
    <citation type="submission" date="2019-05" db="EMBL/GenBank/DDBJ databases">
        <title>Psychrobacillus vulpis sp. nov., a new species isolated from feces of a red fox that inhabits in The Tablas de Daimiel Natural Park, Albacete, Spain.</title>
        <authorList>
            <person name="Rodriguez M."/>
            <person name="Reina J.C."/>
            <person name="Bejar V."/>
            <person name="Llamas I."/>
        </authorList>
    </citation>
    <scope>NUCLEOTIDE SEQUENCE [LARGE SCALE GENOMIC DNA]</scope>
    <source>
        <strain evidence="2 3">NEAU-3TGS17</strain>
    </source>
</reference>
<dbReference type="AlphaFoldDB" id="A0A544T6P1"/>
<feature type="domain" description="HTH LytTR-type" evidence="1">
    <location>
        <begin position="120"/>
        <end position="223"/>
    </location>
</feature>
<dbReference type="InterPro" id="IPR007492">
    <property type="entry name" value="LytTR_DNA-bd_dom"/>
</dbReference>
<evidence type="ECO:0000313" key="3">
    <source>
        <dbReference type="Proteomes" id="UP000317316"/>
    </source>
</evidence>
<dbReference type="PROSITE" id="PS50930">
    <property type="entry name" value="HTH_LYTTR"/>
    <property type="match status" value="1"/>
</dbReference>
<comment type="caution">
    <text evidence="2">The sequence shown here is derived from an EMBL/GenBank/DDBJ whole genome shotgun (WGS) entry which is preliminary data.</text>
</comment>
<dbReference type="Gene3D" id="2.20.25.10">
    <property type="match status" value="1"/>
</dbReference>
<dbReference type="Proteomes" id="UP000317316">
    <property type="component" value="Unassembled WGS sequence"/>
</dbReference>
<keyword evidence="3" id="KW-1185">Reference proteome</keyword>
<dbReference type="Gene3D" id="2.40.50.40">
    <property type="match status" value="1"/>
</dbReference>
<dbReference type="EMBL" id="VDGH01000006">
    <property type="protein sequence ID" value="TQR13112.1"/>
    <property type="molecule type" value="Genomic_DNA"/>
</dbReference>
<dbReference type="PANTHER" id="PTHR37299">
    <property type="entry name" value="TRANSCRIPTIONAL REGULATOR-RELATED"/>
    <property type="match status" value="1"/>
</dbReference>
<organism evidence="2 3">
    <name type="scientific">Psychrobacillus lasiicapitis</name>
    <dbReference type="NCBI Taxonomy" id="1636719"/>
    <lineage>
        <taxon>Bacteria</taxon>
        <taxon>Bacillati</taxon>
        <taxon>Bacillota</taxon>
        <taxon>Bacilli</taxon>
        <taxon>Bacillales</taxon>
        <taxon>Bacillaceae</taxon>
        <taxon>Psychrobacillus</taxon>
    </lineage>
</organism>
<name>A0A544T6P1_9BACI</name>
<proteinExistence type="predicted"/>